<evidence type="ECO:0000256" key="10">
    <source>
        <dbReference type="ARBA" id="ARBA00023136"/>
    </source>
</evidence>
<dbReference type="AlphaFoldDB" id="A0ABD2Q9S0"/>
<reference evidence="15 16" key="1">
    <citation type="submission" date="2024-11" db="EMBL/GenBank/DDBJ databases">
        <title>Adaptive evolution of stress response genes in parasites aligns with host niche diversity.</title>
        <authorList>
            <person name="Hahn C."/>
            <person name="Resl P."/>
        </authorList>
    </citation>
    <scope>NUCLEOTIDE SEQUENCE [LARGE SCALE GENOMIC DNA]</scope>
    <source>
        <strain evidence="15">EGGRZ-B1_66</strain>
        <tissue evidence="15">Body</tissue>
    </source>
</reference>
<keyword evidence="5" id="KW-0631">Potassium channel</keyword>
<dbReference type="EMBL" id="JBJKFK010000568">
    <property type="protein sequence ID" value="KAL3316279.1"/>
    <property type="molecule type" value="Genomic_DNA"/>
</dbReference>
<dbReference type="PANTHER" id="PTHR11537:SF254">
    <property type="entry name" value="POTASSIUM VOLTAGE-GATED CHANNEL PROTEIN SHAB"/>
    <property type="match status" value="1"/>
</dbReference>
<dbReference type="InterPro" id="IPR003974">
    <property type="entry name" value="K_chnl_volt-dep_Kv3"/>
</dbReference>
<dbReference type="Pfam" id="PF02214">
    <property type="entry name" value="BTB_2"/>
    <property type="match status" value="1"/>
</dbReference>
<feature type="transmembrane region" description="Helical" evidence="12">
    <location>
        <begin position="408"/>
        <end position="428"/>
    </location>
</feature>
<sequence length="554" mass="63861">MHSTSDLSAIGSGGMPQRDRYAHMSDLLTICVSGQYFMVRRSCLYRWPNSRLYMLAMNPEEHAECLYQSAREDSRRQFLSRSANTLFAGSFGNSHKNLLSAPVNAMTSSALELDLKEDNAIYYYDRDPEIFRFVLDYYRTGELHLPSNICGPFVRKELIYWGIDESFILPCCMPAYMRYDEERRIKKSLFKDCFEDIDSMQNLVNCCRGLKRWRYRLWLFLDHPSSSLVAKIWASVLLFFMIGSVVCYCLTTHTTFRKPRPFSLISNVSLVCHEDMVEQNPKLYKDCTTLPNPIILQIDIALNVLFTFEFLLKVALAPDRRRFLINFISLLDASILATFWLNQIIYYYCYVHDDGKEIREGVEVIPMWLHDILTTCQALRILRIFKISKVSRGLRVLMLTVKKSIPELVLLGFLLMNGMFMFSSLIYMAEYRVNDTFADIPEAFWWAIVTLTTVGYGDAYPKGGTGYLVGSITAVSGCVVTGLAIPIIGNNFNTYYKYMQNQLKEDKYLRVLRKNFSNTTITADQGDTIPPANRKYLQLRGELKPSLRGFSKGT</sequence>
<evidence type="ECO:0000256" key="3">
    <source>
        <dbReference type="ARBA" id="ARBA00022538"/>
    </source>
</evidence>
<dbReference type="Gene3D" id="1.10.287.70">
    <property type="match status" value="1"/>
</dbReference>
<evidence type="ECO:0000313" key="16">
    <source>
        <dbReference type="Proteomes" id="UP001626550"/>
    </source>
</evidence>
<evidence type="ECO:0000256" key="1">
    <source>
        <dbReference type="ARBA" id="ARBA00004141"/>
    </source>
</evidence>
<evidence type="ECO:0000256" key="7">
    <source>
        <dbReference type="ARBA" id="ARBA00022958"/>
    </source>
</evidence>
<protein>
    <submittedName>
        <fullName evidence="15">Uncharacterized protein</fullName>
    </submittedName>
</protein>
<evidence type="ECO:0000256" key="11">
    <source>
        <dbReference type="ARBA" id="ARBA00023303"/>
    </source>
</evidence>
<dbReference type="SUPFAM" id="SSF81324">
    <property type="entry name" value="Voltage-gated potassium channels"/>
    <property type="match status" value="1"/>
</dbReference>
<feature type="domain" description="Potassium channel tetramerisation-type BTB" evidence="14">
    <location>
        <begin position="98"/>
        <end position="171"/>
    </location>
</feature>
<gene>
    <name evidence="15" type="ORF">Ciccas_005073</name>
</gene>
<dbReference type="InterPro" id="IPR028325">
    <property type="entry name" value="VG_K_chnl"/>
</dbReference>
<dbReference type="InterPro" id="IPR005821">
    <property type="entry name" value="Ion_trans_dom"/>
</dbReference>
<keyword evidence="16" id="KW-1185">Reference proteome</keyword>
<feature type="transmembrane region" description="Helical" evidence="12">
    <location>
        <begin position="323"/>
        <end position="348"/>
    </location>
</feature>
<evidence type="ECO:0000313" key="15">
    <source>
        <dbReference type="EMBL" id="KAL3316279.1"/>
    </source>
</evidence>
<evidence type="ECO:0000256" key="9">
    <source>
        <dbReference type="ARBA" id="ARBA00023065"/>
    </source>
</evidence>
<evidence type="ECO:0000256" key="2">
    <source>
        <dbReference type="ARBA" id="ARBA00022448"/>
    </source>
</evidence>
<dbReference type="Gene3D" id="3.30.710.10">
    <property type="entry name" value="Potassium Channel Kv1.1, Chain A"/>
    <property type="match status" value="1"/>
</dbReference>
<dbReference type="PRINTS" id="PR01498">
    <property type="entry name" value="SHAWCHANNEL"/>
</dbReference>
<dbReference type="PANTHER" id="PTHR11537">
    <property type="entry name" value="VOLTAGE-GATED POTASSIUM CHANNEL"/>
    <property type="match status" value="1"/>
</dbReference>
<evidence type="ECO:0000256" key="4">
    <source>
        <dbReference type="ARBA" id="ARBA00022692"/>
    </source>
</evidence>
<evidence type="ECO:0000256" key="8">
    <source>
        <dbReference type="ARBA" id="ARBA00022989"/>
    </source>
</evidence>
<dbReference type="Proteomes" id="UP001626550">
    <property type="component" value="Unassembled WGS sequence"/>
</dbReference>
<evidence type="ECO:0000256" key="6">
    <source>
        <dbReference type="ARBA" id="ARBA00022882"/>
    </source>
</evidence>
<dbReference type="Pfam" id="PF00520">
    <property type="entry name" value="Ion_trans"/>
    <property type="match status" value="1"/>
</dbReference>
<dbReference type="FunFam" id="1.10.287.70:FF:000028">
    <property type="entry name" value="potassium voltage-gated channel subfamily D member 3"/>
    <property type="match status" value="1"/>
</dbReference>
<name>A0ABD2Q9S0_9PLAT</name>
<feature type="transmembrane region" description="Helical" evidence="12">
    <location>
        <begin position="467"/>
        <end position="489"/>
    </location>
</feature>
<dbReference type="InterPro" id="IPR003968">
    <property type="entry name" value="K_chnl_volt-dep_Kv"/>
</dbReference>
<keyword evidence="6" id="KW-0851">Voltage-gated channel</keyword>
<evidence type="ECO:0000256" key="12">
    <source>
        <dbReference type="SAM" id="Phobius"/>
    </source>
</evidence>
<dbReference type="InterPro" id="IPR027359">
    <property type="entry name" value="Volt_channel_dom_sf"/>
</dbReference>
<dbReference type="InterPro" id="IPR003131">
    <property type="entry name" value="T1-type_BTB"/>
</dbReference>
<keyword evidence="11" id="KW-0407">Ion channel</keyword>
<dbReference type="PRINTS" id="PR01491">
    <property type="entry name" value="KVCHANNEL"/>
</dbReference>
<keyword evidence="4 12" id="KW-0812">Transmembrane</keyword>
<evidence type="ECO:0000259" key="13">
    <source>
        <dbReference type="Pfam" id="PF00520"/>
    </source>
</evidence>
<dbReference type="SUPFAM" id="SSF54695">
    <property type="entry name" value="POZ domain"/>
    <property type="match status" value="1"/>
</dbReference>
<accession>A0ABD2Q9S0</accession>
<organism evidence="15 16">
    <name type="scientific">Cichlidogyrus casuarinus</name>
    <dbReference type="NCBI Taxonomy" id="1844966"/>
    <lineage>
        <taxon>Eukaryota</taxon>
        <taxon>Metazoa</taxon>
        <taxon>Spiralia</taxon>
        <taxon>Lophotrochozoa</taxon>
        <taxon>Platyhelminthes</taxon>
        <taxon>Monogenea</taxon>
        <taxon>Monopisthocotylea</taxon>
        <taxon>Dactylogyridea</taxon>
        <taxon>Ancyrocephalidae</taxon>
        <taxon>Cichlidogyrus</taxon>
    </lineage>
</organism>
<comment type="subcellular location">
    <subcellularLocation>
        <location evidence="1">Membrane</location>
        <topology evidence="1">Multi-pass membrane protein</topology>
    </subcellularLocation>
</comment>
<feature type="transmembrane region" description="Helical" evidence="12">
    <location>
        <begin position="232"/>
        <end position="251"/>
    </location>
</feature>
<keyword evidence="8 12" id="KW-1133">Transmembrane helix</keyword>
<keyword evidence="3" id="KW-0633">Potassium transport</keyword>
<feature type="domain" description="Ion transport" evidence="13">
    <location>
        <begin position="231"/>
        <end position="497"/>
    </location>
</feature>
<feature type="transmembrane region" description="Helical" evidence="12">
    <location>
        <begin position="443"/>
        <end position="460"/>
    </location>
</feature>
<keyword evidence="7" id="KW-0630">Potassium</keyword>
<keyword evidence="2" id="KW-0813">Transport</keyword>
<keyword evidence="10 12" id="KW-0472">Membrane</keyword>
<comment type="caution">
    <text evidence="15">The sequence shown here is derived from an EMBL/GenBank/DDBJ whole genome shotgun (WGS) entry which is preliminary data.</text>
</comment>
<dbReference type="Gene3D" id="1.20.120.350">
    <property type="entry name" value="Voltage-gated potassium channels. Chain C"/>
    <property type="match status" value="1"/>
</dbReference>
<keyword evidence="9" id="KW-0406">Ion transport</keyword>
<evidence type="ECO:0000256" key="5">
    <source>
        <dbReference type="ARBA" id="ARBA00022826"/>
    </source>
</evidence>
<dbReference type="PRINTS" id="PR00169">
    <property type="entry name" value="KCHANNEL"/>
</dbReference>
<dbReference type="InterPro" id="IPR011333">
    <property type="entry name" value="SKP1/BTB/POZ_sf"/>
</dbReference>
<proteinExistence type="predicted"/>
<dbReference type="GO" id="GO:0034702">
    <property type="term" value="C:monoatomic ion channel complex"/>
    <property type="evidence" value="ECO:0007669"/>
    <property type="project" value="UniProtKB-KW"/>
</dbReference>
<dbReference type="GO" id="GO:0005267">
    <property type="term" value="F:potassium channel activity"/>
    <property type="evidence" value="ECO:0007669"/>
    <property type="project" value="UniProtKB-KW"/>
</dbReference>
<evidence type="ECO:0000259" key="14">
    <source>
        <dbReference type="Pfam" id="PF02214"/>
    </source>
</evidence>